<protein>
    <recommendedName>
        <fullName evidence="3">DUF4242 domain-containing protein</fullName>
    </recommendedName>
</protein>
<reference evidence="2" key="1">
    <citation type="submission" date="2016-10" db="EMBL/GenBank/DDBJ databases">
        <authorList>
            <person name="Varghese N."/>
            <person name="Submissions S."/>
        </authorList>
    </citation>
    <scope>NUCLEOTIDE SEQUENCE [LARGE SCALE GENOMIC DNA]</scope>
    <source>
        <strain evidence="2">CGMCC 1.7736</strain>
    </source>
</reference>
<dbReference type="EMBL" id="FOYT01000002">
    <property type="protein sequence ID" value="SFR56500.1"/>
    <property type="molecule type" value="Genomic_DNA"/>
</dbReference>
<evidence type="ECO:0000313" key="1">
    <source>
        <dbReference type="EMBL" id="SFR56500.1"/>
    </source>
</evidence>
<dbReference type="AlphaFoldDB" id="A0A1I6HQG3"/>
<organism evidence="1 2">
    <name type="scientific">Halogeometricum rufum</name>
    <dbReference type="NCBI Taxonomy" id="553469"/>
    <lineage>
        <taxon>Archaea</taxon>
        <taxon>Methanobacteriati</taxon>
        <taxon>Methanobacteriota</taxon>
        <taxon>Stenosarchaea group</taxon>
        <taxon>Halobacteria</taxon>
        <taxon>Halobacteriales</taxon>
        <taxon>Haloferacaceae</taxon>
        <taxon>Halogeometricum</taxon>
    </lineage>
</organism>
<dbReference type="RefSeq" id="WP_089807747.1">
    <property type="nucleotide sequence ID" value="NZ_FOYT01000002.1"/>
</dbReference>
<dbReference type="Pfam" id="PF14026">
    <property type="entry name" value="SCO4226-like"/>
    <property type="match status" value="1"/>
</dbReference>
<evidence type="ECO:0000313" key="2">
    <source>
        <dbReference type="Proteomes" id="UP000198531"/>
    </source>
</evidence>
<gene>
    <name evidence="1" type="ORF">SAMN04487947_2312</name>
</gene>
<dbReference type="OrthoDB" id="260050at2157"/>
<proteinExistence type="predicted"/>
<keyword evidence="2" id="KW-1185">Reference proteome</keyword>
<name>A0A1I6HQG3_9EURY</name>
<accession>A0A1I6HQG3</accession>
<dbReference type="Proteomes" id="UP000198531">
    <property type="component" value="Unassembled WGS sequence"/>
</dbReference>
<evidence type="ECO:0008006" key="3">
    <source>
        <dbReference type="Google" id="ProtNLM"/>
    </source>
</evidence>
<dbReference type="InterPro" id="IPR025336">
    <property type="entry name" value="SCO4226-like"/>
</dbReference>
<sequence length="105" mass="11084">MTNYDVLREFEAGITSEQLEQAVDSSGDAIEQLRTEGVPISYLGSQTFLNGDGLIGATMCRYDADSEATLRTHSERAGLAVSEIFVVGPPHDGIAPKTGVAPKAA</sequence>